<keyword evidence="2" id="KW-1133">Transmembrane helix</keyword>
<evidence type="ECO:0000313" key="5">
    <source>
        <dbReference type="EMBL" id="MFC7617781.1"/>
    </source>
</evidence>
<feature type="transmembrane region" description="Helical" evidence="2">
    <location>
        <begin position="188"/>
        <end position="210"/>
    </location>
</feature>
<comment type="caution">
    <text evidence="5">The sequence shown here is derived from an EMBL/GenBank/DDBJ whole genome shotgun (WGS) entry which is preliminary data.</text>
</comment>
<keyword evidence="6" id="KW-1185">Reference proteome</keyword>
<dbReference type="InterPro" id="IPR002656">
    <property type="entry name" value="Acyl_transf_3_dom"/>
</dbReference>
<proteinExistence type="predicted"/>
<dbReference type="InterPro" id="IPR043968">
    <property type="entry name" value="SGNH"/>
</dbReference>
<keyword evidence="5" id="KW-0012">Acyltransferase</keyword>
<dbReference type="Pfam" id="PF01757">
    <property type="entry name" value="Acyl_transf_3"/>
    <property type="match status" value="1"/>
</dbReference>
<dbReference type="PANTHER" id="PTHR23028">
    <property type="entry name" value="ACETYLTRANSFERASE"/>
    <property type="match status" value="1"/>
</dbReference>
<feature type="transmembrane region" description="Helical" evidence="2">
    <location>
        <begin position="336"/>
        <end position="356"/>
    </location>
</feature>
<organism evidence="5 6">
    <name type="scientific">Actinokineospora soli</name>
    <dbReference type="NCBI Taxonomy" id="1048753"/>
    <lineage>
        <taxon>Bacteria</taxon>
        <taxon>Bacillati</taxon>
        <taxon>Actinomycetota</taxon>
        <taxon>Actinomycetes</taxon>
        <taxon>Pseudonocardiales</taxon>
        <taxon>Pseudonocardiaceae</taxon>
        <taxon>Actinokineospora</taxon>
    </lineage>
</organism>
<evidence type="ECO:0000256" key="1">
    <source>
        <dbReference type="SAM" id="MobiDB-lite"/>
    </source>
</evidence>
<evidence type="ECO:0000256" key="2">
    <source>
        <dbReference type="SAM" id="Phobius"/>
    </source>
</evidence>
<sequence>MSLAVADPARPAQPQTVKRTAKPGYRPEIQGLRALAAMLVVVYHVWFGRVSGGVDVFFLLSGFLVTGQLLRSAERGGLKLRRVWARFATRLFPAALFVLAVLLVVSPFLLQPNQWGQTIWEIAASALYVENWALVTASADYFAAHNEASVVQHFWSLAIQGQFYLVWPLMVLAAALAARRFGWPVRRVLLGTVAAIFVASLAFSVLLTAANQQLAYFHSLTRAWEFALGGLLVFGVADLSLPKYARVLLGWIGVLGLVSCGMILQVGTMFPGYVALWPTLCAAAVIVAATSGSRVGVDRFLSSKPLEYLGNLSYALYLWHWPALVLYLVARDRVEVGLVGGAGIIALSLALAAVTYHFVEEPARRATWVNARARNGMVFSVVITLLVLAGAGVWQWRLDNTVTSYQLAVGDPNYPGALARTPGFTYTGRPDVTVQPPLAALPQDWARGNSTCAVSKHFEELQPCTTPAPGVSKGTIVLVGDSHAQQLYAALKPIAAKRGYEVVAMMRGACPFSTRSEVPGYDEPEACVAHNRAVIAEIKDRKPAAVVTLASRDVRTGLTESTPRASWRRGGNSTPWASR</sequence>
<dbReference type="EMBL" id="JBHTEY010000004">
    <property type="protein sequence ID" value="MFC7617781.1"/>
    <property type="molecule type" value="Genomic_DNA"/>
</dbReference>
<feature type="transmembrane region" description="Helical" evidence="2">
    <location>
        <begin position="154"/>
        <end position="176"/>
    </location>
</feature>
<feature type="region of interest" description="Disordered" evidence="1">
    <location>
        <begin position="559"/>
        <end position="579"/>
    </location>
</feature>
<evidence type="ECO:0000259" key="4">
    <source>
        <dbReference type="Pfam" id="PF19040"/>
    </source>
</evidence>
<feature type="transmembrane region" description="Helical" evidence="2">
    <location>
        <begin position="377"/>
        <end position="396"/>
    </location>
</feature>
<feature type="transmembrane region" description="Helical" evidence="2">
    <location>
        <begin position="248"/>
        <end position="270"/>
    </location>
</feature>
<dbReference type="Proteomes" id="UP001596512">
    <property type="component" value="Unassembled WGS sequence"/>
</dbReference>
<feature type="domain" description="SGNH" evidence="4">
    <location>
        <begin position="452"/>
        <end position="552"/>
    </location>
</feature>
<dbReference type="Pfam" id="PF19040">
    <property type="entry name" value="SGNH"/>
    <property type="match status" value="1"/>
</dbReference>
<feature type="transmembrane region" description="Helical" evidence="2">
    <location>
        <begin position="91"/>
        <end position="110"/>
    </location>
</feature>
<dbReference type="EC" id="2.3.1.-" evidence="5"/>
<dbReference type="GO" id="GO:0016746">
    <property type="term" value="F:acyltransferase activity"/>
    <property type="evidence" value="ECO:0007669"/>
    <property type="project" value="UniProtKB-KW"/>
</dbReference>
<keyword evidence="5" id="KW-0808">Transferase</keyword>
<feature type="transmembrane region" description="Helical" evidence="2">
    <location>
        <begin position="222"/>
        <end position="241"/>
    </location>
</feature>
<evidence type="ECO:0000259" key="3">
    <source>
        <dbReference type="Pfam" id="PF01757"/>
    </source>
</evidence>
<dbReference type="PANTHER" id="PTHR23028:SF53">
    <property type="entry name" value="ACYL_TRANSF_3 DOMAIN-CONTAINING PROTEIN"/>
    <property type="match status" value="1"/>
</dbReference>
<feature type="region of interest" description="Disordered" evidence="1">
    <location>
        <begin position="1"/>
        <end position="20"/>
    </location>
</feature>
<name>A0ABW2TYF8_9PSEU</name>
<feature type="transmembrane region" description="Helical" evidence="2">
    <location>
        <begin position="276"/>
        <end position="297"/>
    </location>
</feature>
<dbReference type="InterPro" id="IPR050879">
    <property type="entry name" value="Acyltransferase_3"/>
</dbReference>
<feature type="transmembrane region" description="Helical" evidence="2">
    <location>
        <begin position="52"/>
        <end position="70"/>
    </location>
</feature>
<feature type="transmembrane region" description="Helical" evidence="2">
    <location>
        <begin position="309"/>
        <end position="330"/>
    </location>
</feature>
<keyword evidence="2" id="KW-0472">Membrane</keyword>
<evidence type="ECO:0000313" key="6">
    <source>
        <dbReference type="Proteomes" id="UP001596512"/>
    </source>
</evidence>
<accession>A0ABW2TYF8</accession>
<protein>
    <submittedName>
        <fullName evidence="5">Acyltransferase family protein</fullName>
        <ecNumber evidence="5">2.3.1.-</ecNumber>
    </submittedName>
</protein>
<reference evidence="6" key="1">
    <citation type="journal article" date="2019" name="Int. J. Syst. Evol. Microbiol.">
        <title>The Global Catalogue of Microorganisms (GCM) 10K type strain sequencing project: providing services to taxonomists for standard genome sequencing and annotation.</title>
        <authorList>
            <consortium name="The Broad Institute Genomics Platform"/>
            <consortium name="The Broad Institute Genome Sequencing Center for Infectious Disease"/>
            <person name="Wu L."/>
            <person name="Ma J."/>
        </authorList>
    </citation>
    <scope>NUCLEOTIDE SEQUENCE [LARGE SCALE GENOMIC DNA]</scope>
    <source>
        <strain evidence="6">JCM 17695</strain>
    </source>
</reference>
<gene>
    <name evidence="5" type="ORF">ACFQV2_34635</name>
</gene>
<feature type="domain" description="Acyltransferase 3" evidence="3">
    <location>
        <begin position="28"/>
        <end position="356"/>
    </location>
</feature>
<keyword evidence="2" id="KW-0812">Transmembrane</keyword>